<dbReference type="Proteomes" id="UP000655523">
    <property type="component" value="Unassembled WGS sequence"/>
</dbReference>
<dbReference type="RefSeq" id="WP_172168454.1">
    <property type="nucleotide sequence ID" value="NZ_WOEZ01000125.1"/>
</dbReference>
<reference evidence="1 2" key="1">
    <citation type="submission" date="2019-11" db="EMBL/GenBank/DDBJ databases">
        <title>Metabolism of dissolved organic matter in forest soils.</title>
        <authorList>
            <person name="Cyle K.T."/>
            <person name="Wilhelm R.C."/>
            <person name="Martinez C.E."/>
        </authorList>
    </citation>
    <scope>NUCLEOTIDE SEQUENCE [LARGE SCALE GENOMIC DNA]</scope>
    <source>
        <strain evidence="1 2">5N</strain>
    </source>
</reference>
<keyword evidence="2" id="KW-1185">Reference proteome</keyword>
<dbReference type="AlphaFoldDB" id="A0A972NPS2"/>
<sequence length="221" mass="23779">MSPNKLTPEDVLAALKRDATNRTQQSLELIHTLCKEQYEAGNLDFSVATIGRLSAARGGPSTQAIRNATGEHYRALLKAWANHVDGASRKPAVRPEPGVADDVLAMIPDPSVRAVVGSFLAENRKLRAENTLLKSQAQVVIDRRPSSSMSAPTSPSGVQVLPAMSTLLPLEVEALRHAISKELLDKMGWSVDAKTGRVSKNEHAIFRAGFATAIKKVLNAV</sequence>
<comment type="caution">
    <text evidence="1">The sequence shown here is derived from an EMBL/GenBank/DDBJ whole genome shotgun (WGS) entry which is preliminary data.</text>
</comment>
<gene>
    <name evidence="1" type="ORF">GNZ13_23205</name>
</gene>
<accession>A0A972NPS2</accession>
<organism evidence="1 2">
    <name type="scientific">Paraburkholderia elongata</name>
    <dbReference type="NCBI Taxonomy" id="2675747"/>
    <lineage>
        <taxon>Bacteria</taxon>
        <taxon>Pseudomonadati</taxon>
        <taxon>Pseudomonadota</taxon>
        <taxon>Betaproteobacteria</taxon>
        <taxon>Burkholderiales</taxon>
        <taxon>Burkholderiaceae</taxon>
        <taxon>Paraburkholderia</taxon>
    </lineage>
</organism>
<dbReference type="EMBL" id="WOEZ01000125">
    <property type="protein sequence ID" value="NPT57396.1"/>
    <property type="molecule type" value="Genomic_DNA"/>
</dbReference>
<protein>
    <submittedName>
        <fullName evidence="1">Uncharacterized protein</fullName>
    </submittedName>
</protein>
<name>A0A972NPS2_9BURK</name>
<dbReference type="InterPro" id="IPR048061">
    <property type="entry name" value="GmtX-like"/>
</dbReference>
<evidence type="ECO:0000313" key="1">
    <source>
        <dbReference type="EMBL" id="NPT57396.1"/>
    </source>
</evidence>
<dbReference type="NCBIfam" id="NF040692">
    <property type="entry name" value="recomb_assoc"/>
    <property type="match status" value="1"/>
</dbReference>
<proteinExistence type="predicted"/>
<evidence type="ECO:0000313" key="2">
    <source>
        <dbReference type="Proteomes" id="UP000655523"/>
    </source>
</evidence>